<name>A0A9Q1GUP3_9CARY</name>
<dbReference type="PANTHER" id="PTHR33116:SF84">
    <property type="entry name" value="RNA-DIRECTED DNA POLYMERASE"/>
    <property type="match status" value="1"/>
</dbReference>
<sequence>MGNCTQKRHSLGQVGSWKIPKKPILLTRQQLRAAQTRPHGNGKKTTHIESPVDINGLWHSLPTKTRLAKFFPQRDTSCILCKQAQEDEKCLFFTCPYAQDIWRALQQWWYIIPQAQDSQELLNAIQQLRIAKIEKMIACVVISAAIYHTWSSKNQMLFDNKQIPGRKTIHLRKEQVKYSIPHMNKISGKYSHCID</sequence>
<comment type="caution">
    <text evidence="2">The sequence shown here is derived from an EMBL/GenBank/DDBJ whole genome shotgun (WGS) entry which is preliminary data.</text>
</comment>
<dbReference type="OrthoDB" id="1622315at2759"/>
<accession>A0A9Q1GUP3</accession>
<gene>
    <name evidence="2" type="ORF">Cgig2_015864</name>
</gene>
<dbReference type="EMBL" id="JAKOGI010001419">
    <property type="protein sequence ID" value="KAJ8425716.1"/>
    <property type="molecule type" value="Genomic_DNA"/>
</dbReference>
<evidence type="ECO:0000259" key="1">
    <source>
        <dbReference type="Pfam" id="PF13966"/>
    </source>
</evidence>
<dbReference type="Proteomes" id="UP001153076">
    <property type="component" value="Unassembled WGS sequence"/>
</dbReference>
<keyword evidence="3" id="KW-1185">Reference proteome</keyword>
<organism evidence="2 3">
    <name type="scientific">Carnegiea gigantea</name>
    <dbReference type="NCBI Taxonomy" id="171969"/>
    <lineage>
        <taxon>Eukaryota</taxon>
        <taxon>Viridiplantae</taxon>
        <taxon>Streptophyta</taxon>
        <taxon>Embryophyta</taxon>
        <taxon>Tracheophyta</taxon>
        <taxon>Spermatophyta</taxon>
        <taxon>Magnoliopsida</taxon>
        <taxon>eudicotyledons</taxon>
        <taxon>Gunneridae</taxon>
        <taxon>Pentapetalae</taxon>
        <taxon>Caryophyllales</taxon>
        <taxon>Cactineae</taxon>
        <taxon>Cactaceae</taxon>
        <taxon>Cactoideae</taxon>
        <taxon>Echinocereeae</taxon>
        <taxon>Carnegiea</taxon>
    </lineage>
</organism>
<evidence type="ECO:0000313" key="3">
    <source>
        <dbReference type="Proteomes" id="UP001153076"/>
    </source>
</evidence>
<dbReference type="AlphaFoldDB" id="A0A9Q1GUP3"/>
<proteinExistence type="predicted"/>
<evidence type="ECO:0000313" key="2">
    <source>
        <dbReference type="EMBL" id="KAJ8425716.1"/>
    </source>
</evidence>
<dbReference type="Pfam" id="PF13966">
    <property type="entry name" value="zf-RVT"/>
    <property type="match status" value="1"/>
</dbReference>
<protein>
    <recommendedName>
        <fullName evidence="1">Reverse transcriptase zinc-binding domain-containing protein</fullName>
    </recommendedName>
</protein>
<dbReference type="InterPro" id="IPR026960">
    <property type="entry name" value="RVT-Znf"/>
</dbReference>
<reference evidence="2" key="1">
    <citation type="submission" date="2022-04" db="EMBL/GenBank/DDBJ databases">
        <title>Carnegiea gigantea Genome sequencing and assembly v2.</title>
        <authorList>
            <person name="Copetti D."/>
            <person name="Sanderson M.J."/>
            <person name="Burquez A."/>
            <person name="Wojciechowski M.F."/>
        </authorList>
    </citation>
    <scope>NUCLEOTIDE SEQUENCE</scope>
    <source>
        <strain evidence="2">SGP5-SGP5p</strain>
        <tissue evidence="2">Aerial part</tissue>
    </source>
</reference>
<dbReference type="PANTHER" id="PTHR33116">
    <property type="entry name" value="REVERSE TRANSCRIPTASE ZINC-BINDING DOMAIN-CONTAINING PROTEIN-RELATED-RELATED"/>
    <property type="match status" value="1"/>
</dbReference>
<feature type="domain" description="Reverse transcriptase zinc-binding" evidence="1">
    <location>
        <begin position="58"/>
        <end position="102"/>
    </location>
</feature>